<dbReference type="SFLD" id="SFLDG01121">
    <property type="entry name" value="Diphthamide_biosynthesis"/>
    <property type="match status" value="1"/>
</dbReference>
<dbReference type="Gene3D" id="3.40.50.11840">
    <property type="entry name" value="Diphthamide synthesis DPH1/DPH2 domain 1"/>
    <property type="match status" value="1"/>
</dbReference>
<feature type="region of interest" description="Disordered" evidence="8">
    <location>
        <begin position="22"/>
        <end position="42"/>
    </location>
</feature>
<accession>A0A9Q0AHD1</accession>
<evidence type="ECO:0000256" key="1">
    <source>
        <dbReference type="ARBA" id="ARBA00001966"/>
    </source>
</evidence>
<evidence type="ECO:0000256" key="5">
    <source>
        <dbReference type="ARBA" id="ARBA00023004"/>
    </source>
</evidence>
<dbReference type="InterPro" id="IPR010014">
    <property type="entry name" value="DHP2"/>
</dbReference>
<dbReference type="InterPro" id="IPR016435">
    <property type="entry name" value="DPH1/DPH2"/>
</dbReference>
<evidence type="ECO:0000256" key="7">
    <source>
        <dbReference type="RuleBase" id="RU364133"/>
    </source>
</evidence>
<gene>
    <name evidence="9" type="ORF">JX265_011615</name>
</gene>
<keyword evidence="4 7" id="KW-0479">Metal-binding</keyword>
<dbReference type="PANTHER" id="PTHR10762:SF2">
    <property type="entry name" value="2-(3-AMINO-3-CARBOXYPROPYL)HISTIDINE SYNTHASE SUBUNIT 2"/>
    <property type="match status" value="1"/>
</dbReference>
<dbReference type="InterPro" id="IPR042263">
    <property type="entry name" value="DPH1/DPH2_1"/>
</dbReference>
<evidence type="ECO:0000313" key="9">
    <source>
        <dbReference type="EMBL" id="KAI1856368.1"/>
    </source>
</evidence>
<evidence type="ECO:0000256" key="6">
    <source>
        <dbReference type="ARBA" id="ARBA00023014"/>
    </source>
</evidence>
<comment type="cofactor">
    <cofactor evidence="1">
        <name>[4Fe-4S] cluster</name>
        <dbReference type="ChEBI" id="CHEBI:49883"/>
    </cofactor>
</comment>
<protein>
    <recommendedName>
        <fullName evidence="7">2-(3-amino-3-carboxypropyl)histidine synthase subunit 2</fullName>
    </recommendedName>
</protein>
<feature type="region of interest" description="Disordered" evidence="8">
    <location>
        <begin position="571"/>
        <end position="608"/>
    </location>
</feature>
<feature type="region of interest" description="Disordered" evidence="8">
    <location>
        <begin position="244"/>
        <end position="275"/>
    </location>
</feature>
<reference evidence="9" key="1">
    <citation type="submission" date="2021-03" db="EMBL/GenBank/DDBJ databases">
        <title>Revisited historic fungal species revealed as producer of novel bioactive compounds through whole genome sequencing and comparative genomics.</title>
        <authorList>
            <person name="Vignolle G.A."/>
            <person name="Hochenegger N."/>
            <person name="Mach R.L."/>
            <person name="Mach-Aigner A.R."/>
            <person name="Javad Rahimi M."/>
            <person name="Salim K.A."/>
            <person name="Chan C.M."/>
            <person name="Lim L.B.L."/>
            <person name="Cai F."/>
            <person name="Druzhinina I.S."/>
            <person name="U'Ren J.M."/>
            <person name="Derntl C."/>
        </authorList>
    </citation>
    <scope>NUCLEOTIDE SEQUENCE</scope>
    <source>
        <strain evidence="9">TUCIM 5799</strain>
    </source>
</reference>
<keyword evidence="5 7" id="KW-0408">Iron</keyword>
<evidence type="ECO:0000256" key="8">
    <source>
        <dbReference type="SAM" id="MobiDB-lite"/>
    </source>
</evidence>
<dbReference type="SFLD" id="SFLDF00408">
    <property type="entry name" value="Diphthamide_biosynthesis_famil"/>
    <property type="match status" value="1"/>
</dbReference>
<dbReference type="FunFam" id="3.40.50.11860:FF:000001">
    <property type="entry name" value="2-(3-amino-3-carboxypropyl)histidine synthase subunit 2"/>
    <property type="match status" value="1"/>
</dbReference>
<comment type="caution">
    <text evidence="9">The sequence shown here is derived from an EMBL/GenBank/DDBJ whole genome shotgun (WGS) entry which is preliminary data.</text>
</comment>
<feature type="region of interest" description="Disordered" evidence="8">
    <location>
        <begin position="446"/>
        <end position="538"/>
    </location>
</feature>
<dbReference type="InterPro" id="IPR042265">
    <property type="entry name" value="DPH1/DPH2_3"/>
</dbReference>
<comment type="function">
    <text evidence="7">Required for the first step of diphthamide biosynthesis, a post-translational modification of histidine which occurs in elongation factor 2. DPH1 and DPH2 transfer a 3-amino-3-carboxypropyl (ACP) group from S-adenosyl-L-methionine (SAM) to a histidine residue, the reaction is assisted by a reduction system comprising DPH3 and a NADH-dependent reductase. Facilitates the reduction of the catalytic iron-sulfur cluster found in the DPH1 subunit.</text>
</comment>
<evidence type="ECO:0000256" key="2">
    <source>
        <dbReference type="ARBA" id="ARBA00005156"/>
    </source>
</evidence>
<dbReference type="GO" id="GO:0090560">
    <property type="term" value="F:2-(3-amino-3-carboxypropyl)histidine synthase activity"/>
    <property type="evidence" value="ECO:0007669"/>
    <property type="project" value="InterPro"/>
</dbReference>
<dbReference type="AlphaFoldDB" id="A0A9Q0AHD1"/>
<dbReference type="NCBIfam" id="TIGR00322">
    <property type="entry name" value="diphth2_R"/>
    <property type="match status" value="1"/>
</dbReference>
<feature type="compositionally biased region" description="Basic and acidic residues" evidence="8">
    <location>
        <begin position="463"/>
        <end position="475"/>
    </location>
</feature>
<dbReference type="GO" id="GO:0005737">
    <property type="term" value="C:cytoplasm"/>
    <property type="evidence" value="ECO:0007669"/>
    <property type="project" value="UniProtKB-SubCell"/>
</dbReference>
<feature type="compositionally biased region" description="Low complexity" evidence="8">
    <location>
        <begin position="516"/>
        <end position="535"/>
    </location>
</feature>
<feature type="compositionally biased region" description="Acidic residues" evidence="8">
    <location>
        <begin position="574"/>
        <end position="587"/>
    </location>
</feature>
<dbReference type="GO" id="GO:0017183">
    <property type="term" value="P:protein histidyl modification to diphthamide"/>
    <property type="evidence" value="ECO:0007669"/>
    <property type="project" value="InterPro"/>
</dbReference>
<dbReference type="Gene3D" id="3.40.50.11860">
    <property type="entry name" value="Diphthamide synthesis DPH1/DPH2 domain 3"/>
    <property type="match status" value="1"/>
</dbReference>
<comment type="pathway">
    <text evidence="2 7">Protein modification; peptidyl-diphthamide biosynthesis.</text>
</comment>
<dbReference type="Pfam" id="PF01866">
    <property type="entry name" value="Diphthamide_syn"/>
    <property type="match status" value="1"/>
</dbReference>
<keyword evidence="7" id="KW-0963">Cytoplasm</keyword>
<name>A0A9Q0AHD1_9PEZI</name>
<feature type="compositionally biased region" description="Acidic residues" evidence="8">
    <location>
        <begin position="479"/>
        <end position="488"/>
    </location>
</feature>
<dbReference type="SFLD" id="SFLDS00032">
    <property type="entry name" value="Radical_SAM_3-amino-3-carboxyp"/>
    <property type="match status" value="1"/>
</dbReference>
<dbReference type="PANTHER" id="PTHR10762">
    <property type="entry name" value="DIPHTHAMIDE BIOSYNTHESIS PROTEIN"/>
    <property type="match status" value="1"/>
</dbReference>
<keyword evidence="6 7" id="KW-0411">Iron-sulfur</keyword>
<evidence type="ECO:0000256" key="3">
    <source>
        <dbReference type="ARBA" id="ARBA00006179"/>
    </source>
</evidence>
<proteinExistence type="inferred from homology"/>
<dbReference type="GO" id="GO:0046872">
    <property type="term" value="F:metal ion binding"/>
    <property type="evidence" value="ECO:0007669"/>
    <property type="project" value="UniProtKB-KW"/>
</dbReference>
<sequence>MASTLSAAPVLSTPAEHTFFEDPTVSSATPAADRPARSDDELHHTYEIARTAAEITQRRWRRVALQFPDAMLGDAGWVVGALERELRALGLDLSSCADEKKEQAGELETDINAKTAPEPSRAEEVGKKEKSIPRIYVLADTSYSACCVDEIAAEHADADAVVHYGRACLSPPSRLPVFHVFTRQELDYDAVVEAFEKEFGDDREQKVVVMADVMFQEHVSPFCDRLKERGWNMAKATEIVRDPSATIPNRRLIDPNTASDCSPEQPPPDDADDKTDLQDYHLFHISSPPMALLLTLSSRLASLRIYPTPASPYTTATTSPPDPSRTPGLLRRRYGLVMRLATASIIGILVNTLSVQNYLSTIDRLRDAIAAAGKKSYTIVVGKLNAAKLANFSEIDGWVVVGCWESGLVEQEDMWKPVITPFELEMALVGDDKRIWDGRWWGGIEGVGGDDKKEGEEEAEEPTIDKSHEEVREEVEGGVSDEESEPPEFDFRTGKLVSNSRPMRMAIRKNPAAANGPTEESSTSSGSASSKQPSAALVQRKAGEIAMVNGVVSPGAQYLISQRTWQGLGSDFNNVDDEEKEYEESTVVEEGRSGVARGYTVGQDDGRT</sequence>
<comment type="similarity">
    <text evidence="3 7">Belongs to the DPH1/DPH2 family. DPH2 subfamily.</text>
</comment>
<dbReference type="Proteomes" id="UP000829685">
    <property type="component" value="Unassembled WGS sequence"/>
</dbReference>
<dbReference type="NCBIfam" id="TIGR00272">
    <property type="entry name" value="DPH2"/>
    <property type="match status" value="1"/>
</dbReference>
<evidence type="ECO:0000313" key="10">
    <source>
        <dbReference type="Proteomes" id="UP000829685"/>
    </source>
</evidence>
<evidence type="ECO:0000256" key="4">
    <source>
        <dbReference type="ARBA" id="ARBA00022723"/>
    </source>
</evidence>
<dbReference type="GO" id="GO:0051536">
    <property type="term" value="F:iron-sulfur cluster binding"/>
    <property type="evidence" value="ECO:0007669"/>
    <property type="project" value="UniProtKB-KW"/>
</dbReference>
<dbReference type="EMBL" id="JAFIMR010000044">
    <property type="protein sequence ID" value="KAI1856368.1"/>
    <property type="molecule type" value="Genomic_DNA"/>
</dbReference>
<comment type="subcellular location">
    <subcellularLocation>
        <location evidence="7">Cytoplasm</location>
    </subcellularLocation>
</comment>
<organism evidence="9 10">
    <name type="scientific">Neoarthrinium moseri</name>
    <dbReference type="NCBI Taxonomy" id="1658444"/>
    <lineage>
        <taxon>Eukaryota</taxon>
        <taxon>Fungi</taxon>
        <taxon>Dikarya</taxon>
        <taxon>Ascomycota</taxon>
        <taxon>Pezizomycotina</taxon>
        <taxon>Sordariomycetes</taxon>
        <taxon>Xylariomycetidae</taxon>
        <taxon>Amphisphaeriales</taxon>
        <taxon>Apiosporaceae</taxon>
        <taxon>Neoarthrinium</taxon>
    </lineage>
</organism>
<keyword evidence="10" id="KW-1185">Reference proteome</keyword>